<name>A0A1R3FXY8_9ROSI</name>
<dbReference type="OrthoDB" id="541883at2759"/>
<proteinExistence type="predicted"/>
<evidence type="ECO:0000313" key="1">
    <source>
        <dbReference type="EMBL" id="OMO50692.1"/>
    </source>
</evidence>
<evidence type="ECO:0000313" key="2">
    <source>
        <dbReference type="Proteomes" id="UP000187203"/>
    </source>
</evidence>
<keyword evidence="2" id="KW-1185">Reference proteome</keyword>
<reference evidence="2" key="1">
    <citation type="submission" date="2013-09" db="EMBL/GenBank/DDBJ databases">
        <title>Corchorus olitorius genome sequencing.</title>
        <authorList>
            <person name="Alam M."/>
            <person name="Haque M.S."/>
            <person name="Islam M.S."/>
            <person name="Emdad E.M."/>
            <person name="Islam M.M."/>
            <person name="Ahmed B."/>
            <person name="Halim A."/>
            <person name="Hossen Q.M.M."/>
            <person name="Hossain M.Z."/>
            <person name="Ahmed R."/>
            <person name="Khan M.M."/>
            <person name="Islam R."/>
            <person name="Rashid M.M."/>
            <person name="Khan S.A."/>
            <person name="Rahman M.S."/>
            <person name="Alam M."/>
            <person name="Yahiya A.S."/>
            <person name="Khan M.S."/>
            <person name="Azam M.S."/>
            <person name="Haque T."/>
            <person name="Lashkar M.Z.H."/>
            <person name="Akhand A.I."/>
            <person name="Morshed G."/>
            <person name="Roy S."/>
            <person name="Uddin K.S."/>
            <person name="Rabeya T."/>
            <person name="Hossain A.S."/>
            <person name="Chowdhury A."/>
            <person name="Snigdha A.R."/>
            <person name="Mortoza M.S."/>
            <person name="Matin S.A."/>
            <person name="Hoque S.M.E."/>
            <person name="Islam M.K."/>
            <person name="Roy D.K."/>
            <person name="Haider R."/>
            <person name="Moosa M.M."/>
            <person name="Elias S.M."/>
            <person name="Hasan A.M."/>
            <person name="Jahan S."/>
            <person name="Shafiuddin M."/>
            <person name="Mahmood N."/>
            <person name="Shommy N.S."/>
        </authorList>
    </citation>
    <scope>NUCLEOTIDE SEQUENCE [LARGE SCALE GENOMIC DNA]</scope>
    <source>
        <strain evidence="2">cv. O-4</strain>
    </source>
</reference>
<sequence>MYSGFASFVALPSSLSLLRSNRAAPPRCFRLHNSSRSRVFMSVSIRSQAVVDDALFADYKPTSAFHFPGQGAQAVGMGKEAQVVPV</sequence>
<dbReference type="EMBL" id="AWUE01024444">
    <property type="protein sequence ID" value="OMO50692.1"/>
    <property type="molecule type" value="Genomic_DNA"/>
</dbReference>
<accession>A0A1R3FXY8</accession>
<dbReference type="InterPro" id="IPR016035">
    <property type="entry name" value="Acyl_Trfase/lysoPLipase"/>
</dbReference>
<gene>
    <name evidence="1" type="ORF">COLO4_37924</name>
</gene>
<dbReference type="InterPro" id="IPR052760">
    <property type="entry name" value="Mitochondrial_malonyltrans"/>
</dbReference>
<organism evidence="1 2">
    <name type="scientific">Corchorus olitorius</name>
    <dbReference type="NCBI Taxonomy" id="93759"/>
    <lineage>
        <taxon>Eukaryota</taxon>
        <taxon>Viridiplantae</taxon>
        <taxon>Streptophyta</taxon>
        <taxon>Embryophyta</taxon>
        <taxon>Tracheophyta</taxon>
        <taxon>Spermatophyta</taxon>
        <taxon>Magnoliopsida</taxon>
        <taxon>eudicotyledons</taxon>
        <taxon>Gunneridae</taxon>
        <taxon>Pentapetalae</taxon>
        <taxon>rosids</taxon>
        <taxon>malvids</taxon>
        <taxon>Malvales</taxon>
        <taxon>Malvaceae</taxon>
        <taxon>Grewioideae</taxon>
        <taxon>Apeibeae</taxon>
        <taxon>Corchorus</taxon>
    </lineage>
</organism>
<dbReference type="SUPFAM" id="SSF52151">
    <property type="entry name" value="FabD/lysophospholipase-like"/>
    <property type="match status" value="1"/>
</dbReference>
<dbReference type="PANTHER" id="PTHR47170">
    <property type="entry name" value="MALONYL-COA ACP TRANSACYLASE, ACP-BINDING"/>
    <property type="match status" value="1"/>
</dbReference>
<dbReference type="AlphaFoldDB" id="A0A1R3FXY8"/>
<dbReference type="Proteomes" id="UP000187203">
    <property type="component" value="Unassembled WGS sequence"/>
</dbReference>
<comment type="caution">
    <text evidence="1">The sequence shown here is derived from an EMBL/GenBank/DDBJ whole genome shotgun (WGS) entry which is preliminary data.</text>
</comment>
<protein>
    <submittedName>
        <fullName evidence="1">Uncharacterized protein</fullName>
    </submittedName>
</protein>
<dbReference type="STRING" id="93759.A0A1R3FXY8"/>
<dbReference type="PANTHER" id="PTHR47170:SF2">
    <property type="entry name" value="MALONYL-COA:ACP TRANSACYLASE (MAT) DOMAIN-CONTAINING PROTEIN"/>
    <property type="match status" value="1"/>
</dbReference>